<gene>
    <name evidence="1" type="ORF">E0L32_009450</name>
</gene>
<name>A0A507ART0_9PEZI</name>
<accession>A0A507ART0</accession>
<reference evidence="1 2" key="1">
    <citation type="submission" date="2019-06" db="EMBL/GenBank/DDBJ databases">
        <title>Draft genome sequence of the filamentous fungus Phialemoniopsis curvata isolated from diesel fuel.</title>
        <authorList>
            <person name="Varaljay V.A."/>
            <person name="Lyon W.J."/>
            <person name="Crouch A.L."/>
            <person name="Drake C.E."/>
            <person name="Hollomon J.M."/>
            <person name="Nadeau L.J."/>
            <person name="Nunn H.S."/>
            <person name="Stevenson B.S."/>
            <person name="Bojanowski C.L."/>
            <person name="Crookes-Goodson W.J."/>
        </authorList>
    </citation>
    <scope>NUCLEOTIDE SEQUENCE [LARGE SCALE GENOMIC DNA]</scope>
    <source>
        <strain evidence="1 2">D216</strain>
    </source>
</reference>
<organism evidence="1 2">
    <name type="scientific">Thyridium curvatum</name>
    <dbReference type="NCBI Taxonomy" id="1093900"/>
    <lineage>
        <taxon>Eukaryota</taxon>
        <taxon>Fungi</taxon>
        <taxon>Dikarya</taxon>
        <taxon>Ascomycota</taxon>
        <taxon>Pezizomycotina</taxon>
        <taxon>Sordariomycetes</taxon>
        <taxon>Sordariomycetidae</taxon>
        <taxon>Thyridiales</taxon>
        <taxon>Thyridiaceae</taxon>
        <taxon>Thyridium</taxon>
    </lineage>
</organism>
<dbReference type="InParanoid" id="A0A507ART0"/>
<evidence type="ECO:0000313" key="1">
    <source>
        <dbReference type="EMBL" id="TPX09406.1"/>
    </source>
</evidence>
<dbReference type="AlphaFoldDB" id="A0A507ART0"/>
<dbReference type="STRING" id="1093900.A0A507ART0"/>
<dbReference type="OrthoDB" id="5343383at2759"/>
<comment type="caution">
    <text evidence="1">The sequence shown here is derived from an EMBL/GenBank/DDBJ whole genome shotgun (WGS) entry which is preliminary data.</text>
</comment>
<proteinExistence type="predicted"/>
<dbReference type="EMBL" id="SKBQ01000068">
    <property type="protein sequence ID" value="TPX09406.1"/>
    <property type="molecule type" value="Genomic_DNA"/>
</dbReference>
<dbReference type="GeneID" id="41976897"/>
<dbReference type="Proteomes" id="UP000319257">
    <property type="component" value="Unassembled WGS sequence"/>
</dbReference>
<sequence>MPELDDVSYSFDECVTAIRDYYTFLTKMYMDESEVLEPPEQGWPSIVNARPKILEEFGKNAEVLRLLSHLPYVQIPADGTEAQSLPNGKFTDWNTLFAWVENGLVDIEGLKSATEGDFHDFKVSHAVGLSFVDDIYTTLILDTQLGIIHYGACPGKIRHSPSQEPISDDFYDYADEEDEPAWREAEWCADAPAWTIPAFFELLKDQFRQLNFVPLGRRTVVDVFTTWPDDKAGLIPMVQDIYRQHGWPDLNRYNKDECIPAVQKALREKYPNEPCT</sequence>
<dbReference type="RefSeq" id="XP_030991117.1">
    <property type="nucleotide sequence ID" value="XM_031144416.1"/>
</dbReference>
<evidence type="ECO:0000313" key="2">
    <source>
        <dbReference type="Proteomes" id="UP000319257"/>
    </source>
</evidence>
<keyword evidence="2" id="KW-1185">Reference proteome</keyword>
<protein>
    <submittedName>
        <fullName evidence="1">Uncharacterized protein</fullName>
    </submittedName>
</protein>